<proteinExistence type="predicted"/>
<dbReference type="AlphaFoldDB" id="A0A8H3IAQ5"/>
<organism evidence="1 2">
    <name type="scientific">Heterodermia speciosa</name>
    <dbReference type="NCBI Taxonomy" id="116794"/>
    <lineage>
        <taxon>Eukaryota</taxon>
        <taxon>Fungi</taxon>
        <taxon>Dikarya</taxon>
        <taxon>Ascomycota</taxon>
        <taxon>Pezizomycotina</taxon>
        <taxon>Lecanoromycetes</taxon>
        <taxon>OSLEUM clade</taxon>
        <taxon>Lecanoromycetidae</taxon>
        <taxon>Caliciales</taxon>
        <taxon>Physciaceae</taxon>
        <taxon>Heterodermia</taxon>
    </lineage>
</organism>
<reference evidence="1" key="1">
    <citation type="submission" date="2021-03" db="EMBL/GenBank/DDBJ databases">
        <authorList>
            <person name="Tagirdzhanova G."/>
        </authorList>
    </citation>
    <scope>NUCLEOTIDE SEQUENCE</scope>
</reference>
<accession>A0A8H3IAQ5</accession>
<dbReference type="EMBL" id="CAJPDS010000027">
    <property type="protein sequence ID" value="CAF9921157.1"/>
    <property type="molecule type" value="Genomic_DNA"/>
</dbReference>
<evidence type="ECO:0000313" key="2">
    <source>
        <dbReference type="Proteomes" id="UP000664521"/>
    </source>
</evidence>
<gene>
    <name evidence="1" type="ORF">HETSPECPRED_004451</name>
</gene>
<comment type="caution">
    <text evidence="1">The sequence shown here is derived from an EMBL/GenBank/DDBJ whole genome shotgun (WGS) entry which is preliminary data.</text>
</comment>
<keyword evidence="2" id="KW-1185">Reference proteome</keyword>
<dbReference type="Proteomes" id="UP000664521">
    <property type="component" value="Unassembled WGS sequence"/>
</dbReference>
<name>A0A8H3IAQ5_9LECA</name>
<protein>
    <submittedName>
        <fullName evidence="1">Uncharacterized protein</fullName>
    </submittedName>
</protein>
<sequence>MPETWKRLSATPRQICERVSANIHAVTDEIRNHRKRSKEYKLRSLISRAETRALQQEQADEIISRLGAALDTNKVCLNDYKWLLTAEDQAASIPTYFWTKAQIRQVIRLAREYEKLPDWFVAELYVEPEVRQKVKEGREHLQEILKDYPLDSLI</sequence>
<evidence type="ECO:0000313" key="1">
    <source>
        <dbReference type="EMBL" id="CAF9921157.1"/>
    </source>
</evidence>